<feature type="compositionally biased region" description="Basic and acidic residues" evidence="1">
    <location>
        <begin position="59"/>
        <end position="68"/>
    </location>
</feature>
<accession>A0AAV2AB71</accession>
<feature type="compositionally biased region" description="Polar residues" evidence="1">
    <location>
        <begin position="327"/>
        <end position="346"/>
    </location>
</feature>
<keyword evidence="3" id="KW-1185">Reference proteome</keyword>
<dbReference type="AlphaFoldDB" id="A0AAV2AB71"/>
<name>A0AAV2AB71_9ARAC</name>
<feature type="compositionally biased region" description="Polar residues" evidence="1">
    <location>
        <begin position="268"/>
        <end position="286"/>
    </location>
</feature>
<feature type="region of interest" description="Disordered" evidence="1">
    <location>
        <begin position="225"/>
        <end position="394"/>
    </location>
</feature>
<feature type="compositionally biased region" description="Polar residues" evidence="1">
    <location>
        <begin position="359"/>
        <end position="368"/>
    </location>
</feature>
<protein>
    <submittedName>
        <fullName evidence="2">Uncharacterized protein</fullName>
    </submittedName>
</protein>
<gene>
    <name evidence="2" type="ORF">LARSCL_LOCUS11456</name>
</gene>
<reference evidence="2 3" key="1">
    <citation type="submission" date="2024-04" db="EMBL/GenBank/DDBJ databases">
        <authorList>
            <person name="Rising A."/>
            <person name="Reimegard J."/>
            <person name="Sonavane S."/>
            <person name="Akerstrom W."/>
            <person name="Nylinder S."/>
            <person name="Hedman E."/>
            <person name="Kallberg Y."/>
        </authorList>
    </citation>
    <scope>NUCLEOTIDE SEQUENCE [LARGE SCALE GENOMIC DNA]</scope>
</reference>
<sequence>MAEVELEGEFCHVITKTAVVWSQIDKGRNLLVNRTAALLKRDDRVLHQVNAIQTRAQKRIADQEKASKDIQTSNPEKEDAEEVTTADLMETEDGDFSFPAKETDSKGLETTSKEIEEITYVDLKPELLIKKFQENLNCGHRIHTQCHKDAYLNRCPLCEGNNIHEQRLANVVPDHGAPQDPTPGFANVSEIEPEDSSHSSHGDVGSTEGQGLLQTSSSEIETNNLNENDESNIEDHSTDTPQDPTPDFTNVPEIEPGDSTHGDEGSTEEQSLLQMSSSDIETNNLNENDESNVEDHSTDASQDPTPDFTNVPEIEPGDSTHGDVGSTEEQSLLQRSSSDIETNNLNENDESNVEDHSTDASQDPTPDFTNVPEIEPGGSTHGDVGSTKSCCLLS</sequence>
<feature type="region of interest" description="Disordered" evidence="1">
    <location>
        <begin position="172"/>
        <end position="211"/>
    </location>
</feature>
<comment type="caution">
    <text evidence="2">The sequence shown here is derived from an EMBL/GenBank/DDBJ whole genome shotgun (WGS) entry which is preliminary data.</text>
</comment>
<dbReference type="EMBL" id="CAXIEN010000141">
    <property type="protein sequence ID" value="CAL1281231.1"/>
    <property type="molecule type" value="Genomic_DNA"/>
</dbReference>
<organism evidence="2 3">
    <name type="scientific">Larinioides sclopetarius</name>
    <dbReference type="NCBI Taxonomy" id="280406"/>
    <lineage>
        <taxon>Eukaryota</taxon>
        <taxon>Metazoa</taxon>
        <taxon>Ecdysozoa</taxon>
        <taxon>Arthropoda</taxon>
        <taxon>Chelicerata</taxon>
        <taxon>Arachnida</taxon>
        <taxon>Araneae</taxon>
        <taxon>Araneomorphae</taxon>
        <taxon>Entelegynae</taxon>
        <taxon>Araneoidea</taxon>
        <taxon>Araneidae</taxon>
        <taxon>Larinioides</taxon>
    </lineage>
</organism>
<feature type="compositionally biased region" description="Polar residues" evidence="1">
    <location>
        <begin position="299"/>
        <end position="308"/>
    </location>
</feature>
<evidence type="ECO:0000313" key="3">
    <source>
        <dbReference type="Proteomes" id="UP001497382"/>
    </source>
</evidence>
<feature type="compositionally biased region" description="Acidic residues" evidence="1">
    <location>
        <begin position="78"/>
        <end position="95"/>
    </location>
</feature>
<feature type="compositionally biased region" description="Basic and acidic residues" evidence="1">
    <location>
        <begin position="101"/>
        <end position="110"/>
    </location>
</feature>
<feature type="region of interest" description="Disordered" evidence="1">
    <location>
        <begin position="57"/>
        <end position="110"/>
    </location>
</feature>
<dbReference type="Proteomes" id="UP001497382">
    <property type="component" value="Unassembled WGS sequence"/>
</dbReference>
<evidence type="ECO:0000313" key="2">
    <source>
        <dbReference type="EMBL" id="CAL1281231.1"/>
    </source>
</evidence>
<evidence type="ECO:0000256" key="1">
    <source>
        <dbReference type="SAM" id="MobiDB-lite"/>
    </source>
</evidence>
<proteinExistence type="predicted"/>